<feature type="binding site" evidence="13">
    <location>
        <position position="824"/>
    </location>
    <ligand>
        <name>ATP</name>
        <dbReference type="ChEBI" id="CHEBI:30616"/>
    </ligand>
</feature>
<evidence type="ECO:0000256" key="9">
    <source>
        <dbReference type="ARBA" id="ARBA00022989"/>
    </source>
</evidence>
<keyword evidence="6 13" id="KW-0067">ATP-binding</keyword>
<feature type="binding site" evidence="13">
    <location>
        <position position="937"/>
    </location>
    <ligand>
        <name>ATP</name>
        <dbReference type="ChEBI" id="CHEBI:30616"/>
    </ligand>
</feature>
<name>A0A9W5TDD1_BABOV</name>
<dbReference type="InterPro" id="IPR001757">
    <property type="entry name" value="P_typ_ATPase"/>
</dbReference>
<dbReference type="SUPFAM" id="SSF56784">
    <property type="entry name" value="HAD-like"/>
    <property type="match status" value="1"/>
</dbReference>
<feature type="domain" description="P-type ATPase N-terminal" evidence="17">
    <location>
        <begin position="66"/>
        <end position="120"/>
    </location>
</feature>
<evidence type="ECO:0000259" key="17">
    <source>
        <dbReference type="Pfam" id="PF16209"/>
    </source>
</evidence>
<evidence type="ECO:0000259" key="18">
    <source>
        <dbReference type="Pfam" id="PF16212"/>
    </source>
</evidence>
<comment type="similarity">
    <text evidence="2 15">Belongs to the cation transport ATPase (P-type) (TC 3.A.3) family. Type IV subfamily.</text>
</comment>
<feature type="binding site" evidence="13">
    <location>
        <position position="936"/>
    </location>
    <ligand>
        <name>ATP</name>
        <dbReference type="ChEBI" id="CHEBI:30616"/>
    </ligand>
</feature>
<dbReference type="NCBIfam" id="TIGR01652">
    <property type="entry name" value="ATPase-Plipid"/>
    <property type="match status" value="1"/>
</dbReference>
<dbReference type="PROSITE" id="PS00154">
    <property type="entry name" value="ATPASE_E1_E2"/>
    <property type="match status" value="1"/>
</dbReference>
<dbReference type="PRINTS" id="PR00119">
    <property type="entry name" value="CATATPASE"/>
</dbReference>
<dbReference type="GO" id="GO:0005524">
    <property type="term" value="F:ATP binding"/>
    <property type="evidence" value="ECO:0007669"/>
    <property type="project" value="UniProtKB-UniRule"/>
</dbReference>
<dbReference type="Pfam" id="PF13246">
    <property type="entry name" value="Cation_ATPase"/>
    <property type="match status" value="1"/>
</dbReference>
<dbReference type="InterPro" id="IPR032630">
    <property type="entry name" value="P_typ_ATPase_c"/>
</dbReference>
<feature type="compositionally biased region" description="Polar residues" evidence="16">
    <location>
        <begin position="306"/>
        <end position="321"/>
    </location>
</feature>
<comment type="cofactor">
    <cofactor evidence="14">
        <name>Mg(2+)</name>
        <dbReference type="ChEBI" id="CHEBI:18420"/>
    </cofactor>
</comment>
<evidence type="ECO:0000313" key="20">
    <source>
        <dbReference type="Proteomes" id="UP001057455"/>
    </source>
</evidence>
<dbReference type="InterPro" id="IPR006539">
    <property type="entry name" value="P-type_ATPase_IV"/>
</dbReference>
<dbReference type="SUPFAM" id="SSF81653">
    <property type="entry name" value="Calcium ATPase, transduction domain A"/>
    <property type="match status" value="1"/>
</dbReference>
<comment type="catalytic activity">
    <reaction evidence="11 15">
        <text>ATP + H2O + phospholipidSide 1 = ADP + phosphate + phospholipidSide 2.</text>
        <dbReference type="EC" id="7.6.2.1"/>
    </reaction>
</comment>
<dbReference type="InterPro" id="IPR018303">
    <property type="entry name" value="ATPase_P-typ_P_site"/>
</dbReference>
<proteinExistence type="inferred from homology"/>
<dbReference type="InterPro" id="IPR044492">
    <property type="entry name" value="P_typ_ATPase_HD_dom"/>
</dbReference>
<evidence type="ECO:0000256" key="7">
    <source>
        <dbReference type="ARBA" id="ARBA00022842"/>
    </source>
</evidence>
<feature type="binding site" evidence="13">
    <location>
        <position position="913"/>
    </location>
    <ligand>
        <name>ATP</name>
        <dbReference type="ChEBI" id="CHEBI:30616"/>
    </ligand>
</feature>
<feature type="transmembrane region" description="Helical" evidence="15">
    <location>
        <begin position="1152"/>
        <end position="1178"/>
    </location>
</feature>
<keyword evidence="7 14" id="KW-0460">Magnesium</keyword>
<comment type="subcellular location">
    <subcellularLocation>
        <location evidence="1 15">Membrane</location>
        <topology evidence="1 15">Multi-pass membrane protein</topology>
    </subcellularLocation>
</comment>
<feature type="binding site" evidence="14">
    <location>
        <position position="937"/>
    </location>
    <ligand>
        <name>Mg(2+)</name>
        <dbReference type="ChEBI" id="CHEBI:18420"/>
    </ligand>
</feature>
<dbReference type="Proteomes" id="UP001057455">
    <property type="component" value="Unassembled WGS sequence"/>
</dbReference>
<dbReference type="GO" id="GO:0005886">
    <property type="term" value="C:plasma membrane"/>
    <property type="evidence" value="ECO:0007669"/>
    <property type="project" value="TreeGrafter"/>
</dbReference>
<feature type="binding site" evidence="13">
    <location>
        <position position="522"/>
    </location>
    <ligand>
        <name>ATP</name>
        <dbReference type="ChEBI" id="CHEBI:30616"/>
    </ligand>
</feature>
<keyword evidence="20" id="KW-1185">Reference proteome</keyword>
<evidence type="ECO:0000256" key="13">
    <source>
        <dbReference type="PIRSR" id="PIRSR606539-2"/>
    </source>
</evidence>
<feature type="binding site" evidence="13">
    <location>
        <position position="523"/>
    </location>
    <ligand>
        <name>ATP</name>
        <dbReference type="ChEBI" id="CHEBI:30616"/>
    </ligand>
</feature>
<evidence type="ECO:0000256" key="5">
    <source>
        <dbReference type="ARBA" id="ARBA00022741"/>
    </source>
</evidence>
<dbReference type="GO" id="GO:0000287">
    <property type="term" value="F:magnesium ion binding"/>
    <property type="evidence" value="ECO:0007669"/>
    <property type="project" value="UniProtKB-UniRule"/>
</dbReference>
<keyword evidence="10 15" id="KW-0472">Membrane</keyword>
<evidence type="ECO:0000256" key="12">
    <source>
        <dbReference type="PIRSR" id="PIRSR606539-1"/>
    </source>
</evidence>
<dbReference type="Gene3D" id="1.20.1110.10">
    <property type="entry name" value="Calcium-transporting ATPase, transmembrane domain"/>
    <property type="match status" value="1"/>
</dbReference>
<organism evidence="19 20">
    <name type="scientific">Babesia ovis</name>
    <dbReference type="NCBI Taxonomy" id="5869"/>
    <lineage>
        <taxon>Eukaryota</taxon>
        <taxon>Sar</taxon>
        <taxon>Alveolata</taxon>
        <taxon>Apicomplexa</taxon>
        <taxon>Aconoidasida</taxon>
        <taxon>Piroplasmida</taxon>
        <taxon>Babesiidae</taxon>
        <taxon>Babesia</taxon>
    </lineage>
</organism>
<dbReference type="InterPro" id="IPR032631">
    <property type="entry name" value="P-type_ATPase_N"/>
</dbReference>
<evidence type="ECO:0000256" key="3">
    <source>
        <dbReference type="ARBA" id="ARBA00022692"/>
    </source>
</evidence>
<feature type="binding site" evidence="13">
    <location>
        <position position="907"/>
    </location>
    <ligand>
        <name>ATP</name>
        <dbReference type="ChEBI" id="CHEBI:30616"/>
    </ligand>
</feature>
<evidence type="ECO:0000256" key="11">
    <source>
        <dbReference type="ARBA" id="ARBA00034036"/>
    </source>
</evidence>
<feature type="compositionally biased region" description="Low complexity" evidence="16">
    <location>
        <begin position="322"/>
        <end position="340"/>
    </location>
</feature>
<sequence>MDRKSMDTGDPQVEAKEAENDLWVLQELQKPASIMDRIRFLIATRCNTRLMPGLRYVSIRGGSIPRNFVWNGMRNTKYNVLTFLPYVLYEQFKVFMNLFYLLISLSQLIPDLAVESAITYFGPLALVLFVSLLKEGCDDYKRYLRDREANSQKYEILTSEGIKEINAEAITVGAVVKLRKNQRVPADMILLRSSEANGCSFIRTDQLDGETDWKLKKAVHVTQFLKSAEDICKINAVCCCEPPRQEIYSFNGKITFQKVDYLMSNTSTSDANSESAIESSQSLQGNNTVKGIGSLEDNSTDKGAVESSQSAEDNTQDSNNGTQDTSSTPTNNDTTTATNDVLDSPINTPTRTSSIANAAVEAPGHTSLETLSVSDDVVVEPLSVDNALWMNTIVAAGTVYGLVIYIGKEVRASLNARRARYKIGCFDWEVNLMTKVLFSILLAMSVAMVIPGGFVGRWYIWLIKFLLLFSTIIPISLRINLDIAKFTYSRTMAMDSEIPGTVPRTTLIPEELGRIEYLLSDKTGTLTQNVMNLDRIHIGRALFQVEDLDTIRQLVRKYFEDYSRSDSLLARGDTAGDSVSSPNRGSVAVDNARRSVIHVPLNKVTQATDIETKLSLAILSLAICHSVTPIADKDKLDFQASSPDEIAMVSFARMCDVELRERNETKMVLCACGSIYLTFNILMVFPFSSETKRMGIIVEEEATKQKFFFCKGAESALINLLQPRGSVWLAEECDNMARLGLRTLVFGYRQLSDAEFAAFESRYQDARLSLNDREEKMKRVVSTIERDLILVALSGVQDNLQPHVRSTLEALRDAGIKIWMLTGDKVDTAKCIAISAGIKDKSHSLCQITSENTKDKDDIRQKLENFSMGPTSTMLVVDGAVVATSIKEFTKFFIMVATMAPAVLCCRCTPFIKAELVRLIKEHTGKRTCAIGDGDNDVPMITEADVGIGIVGKEGLQASLSADYSINRFHYIKRIILWHGRNSYKSSASLTHFIIHRGMIIAVMQGMFSAMYFYMPLAFFQGWLQIGFSTYYTMLPLYSLVLDYEMEESVVFLFPELYQTLHTGRVMSVKTFLIWVWISVFQGAILMLGAIILFENSMLSLVSVACTSLFALELLNIYTELHTYHPLTMVSMICTAVVYFYSILILRNYFDFAFIATTAFVWRVSVITLTGWLPIYIFKCVQQLLQPSQSRKLTV</sequence>
<dbReference type="GO" id="GO:0006890">
    <property type="term" value="P:retrograde vesicle-mediated transport, Golgi to endoplasmic reticulum"/>
    <property type="evidence" value="ECO:0007669"/>
    <property type="project" value="TreeGrafter"/>
</dbReference>
<evidence type="ECO:0000256" key="8">
    <source>
        <dbReference type="ARBA" id="ARBA00022967"/>
    </source>
</evidence>
<evidence type="ECO:0000256" key="4">
    <source>
        <dbReference type="ARBA" id="ARBA00022723"/>
    </source>
</evidence>
<dbReference type="Gene3D" id="3.40.50.1000">
    <property type="entry name" value="HAD superfamily/HAD-like"/>
    <property type="match status" value="2"/>
</dbReference>
<feature type="binding site" evidence="13">
    <location>
        <position position="742"/>
    </location>
    <ligand>
        <name>ATP</name>
        <dbReference type="ChEBI" id="CHEBI:30616"/>
    </ligand>
</feature>
<feature type="transmembrane region" description="Helical" evidence="15">
    <location>
        <begin position="1072"/>
        <end position="1092"/>
    </location>
</feature>
<dbReference type="EMBL" id="BLIY01000023">
    <property type="protein sequence ID" value="GFE55666.1"/>
    <property type="molecule type" value="Genomic_DNA"/>
</dbReference>
<dbReference type="InterPro" id="IPR023299">
    <property type="entry name" value="ATPase_P-typ_cyto_dom_N"/>
</dbReference>
<evidence type="ECO:0000256" key="6">
    <source>
        <dbReference type="ARBA" id="ARBA00022840"/>
    </source>
</evidence>
<dbReference type="AlphaFoldDB" id="A0A9W5TDD1"/>
<dbReference type="GO" id="GO:0005768">
    <property type="term" value="C:endosome"/>
    <property type="evidence" value="ECO:0007669"/>
    <property type="project" value="TreeGrafter"/>
</dbReference>
<feature type="binding site" evidence="14">
    <location>
        <position position="933"/>
    </location>
    <ligand>
        <name>Mg(2+)</name>
        <dbReference type="ChEBI" id="CHEBI:18420"/>
    </ligand>
</feature>
<keyword evidence="8 15" id="KW-1278">Translocase</keyword>
<reference evidence="19" key="1">
    <citation type="submission" date="2019-12" db="EMBL/GenBank/DDBJ databases">
        <title>Genome sequence of Babesia ovis.</title>
        <authorList>
            <person name="Yamagishi J."/>
            <person name="Sevinc F."/>
            <person name="Xuan X."/>
        </authorList>
    </citation>
    <scope>NUCLEOTIDE SEQUENCE</scope>
    <source>
        <strain evidence="19">Selcuk</strain>
    </source>
</reference>
<dbReference type="GO" id="GO:0045332">
    <property type="term" value="P:phospholipid translocation"/>
    <property type="evidence" value="ECO:0007669"/>
    <property type="project" value="TreeGrafter"/>
</dbReference>
<dbReference type="Gene3D" id="3.40.1110.10">
    <property type="entry name" value="Calcium-transporting ATPase, cytoplasmic domain N"/>
    <property type="match status" value="1"/>
</dbReference>
<evidence type="ECO:0000256" key="1">
    <source>
        <dbReference type="ARBA" id="ARBA00004141"/>
    </source>
</evidence>
<evidence type="ECO:0000313" key="19">
    <source>
        <dbReference type="EMBL" id="GFE55666.1"/>
    </source>
</evidence>
<feature type="compositionally biased region" description="Polar residues" evidence="16">
    <location>
        <begin position="267"/>
        <end position="289"/>
    </location>
</feature>
<keyword evidence="4 14" id="KW-0479">Metal-binding</keyword>
<dbReference type="Pfam" id="PF16209">
    <property type="entry name" value="PhoLip_ATPase_N"/>
    <property type="match status" value="1"/>
</dbReference>
<dbReference type="SFLD" id="SFLDF00027">
    <property type="entry name" value="p-type_atpase"/>
    <property type="match status" value="1"/>
</dbReference>
<dbReference type="OrthoDB" id="377733at2759"/>
<dbReference type="SFLD" id="SFLDG00002">
    <property type="entry name" value="C1.7:_P-type_atpase_like"/>
    <property type="match status" value="1"/>
</dbReference>
<feature type="active site" description="4-aspartylphosphate intermediate" evidence="12">
    <location>
        <position position="521"/>
    </location>
</feature>
<feature type="transmembrane region" description="Helical" evidence="15">
    <location>
        <begin position="994"/>
        <end position="1014"/>
    </location>
</feature>
<keyword evidence="5 13" id="KW-0547">Nucleotide-binding</keyword>
<feature type="region of interest" description="Disordered" evidence="16">
    <location>
        <begin position="267"/>
        <end position="350"/>
    </location>
</feature>
<keyword evidence="3 15" id="KW-0812">Transmembrane</keyword>
<evidence type="ECO:0000256" key="2">
    <source>
        <dbReference type="ARBA" id="ARBA00008109"/>
    </source>
</evidence>
<dbReference type="GO" id="GO:0016887">
    <property type="term" value="F:ATP hydrolysis activity"/>
    <property type="evidence" value="ECO:0007669"/>
    <property type="project" value="InterPro"/>
</dbReference>
<feature type="binding site" evidence="14">
    <location>
        <position position="523"/>
    </location>
    <ligand>
        <name>Mg(2+)</name>
        <dbReference type="ChEBI" id="CHEBI:18420"/>
    </ligand>
</feature>
<evidence type="ECO:0000256" key="10">
    <source>
        <dbReference type="ARBA" id="ARBA00023136"/>
    </source>
</evidence>
<dbReference type="GO" id="GO:0005802">
    <property type="term" value="C:trans-Golgi network"/>
    <property type="evidence" value="ECO:0007669"/>
    <property type="project" value="TreeGrafter"/>
</dbReference>
<gene>
    <name evidence="19" type="ORF">BaOVIS_030700</name>
</gene>
<evidence type="ECO:0000256" key="16">
    <source>
        <dbReference type="SAM" id="MobiDB-lite"/>
    </source>
</evidence>
<accession>A0A9W5TDD1</accession>
<dbReference type="NCBIfam" id="TIGR01494">
    <property type="entry name" value="ATPase_P-type"/>
    <property type="match status" value="2"/>
</dbReference>
<feature type="transmembrane region" description="Helical" evidence="15">
    <location>
        <begin position="458"/>
        <end position="481"/>
    </location>
</feature>
<protein>
    <recommendedName>
        <fullName evidence="15">Phospholipid-transporting ATPase</fullName>
        <ecNumber evidence="15">7.6.2.1</ecNumber>
    </recommendedName>
</protein>
<dbReference type="Pfam" id="PF00702">
    <property type="entry name" value="Hydrolase"/>
    <property type="match status" value="1"/>
</dbReference>
<feature type="transmembrane region" description="Helical" evidence="15">
    <location>
        <begin position="668"/>
        <end position="687"/>
    </location>
</feature>
<dbReference type="PANTHER" id="PTHR24092:SF5">
    <property type="entry name" value="PHOSPHOLIPID-TRANSPORTING ATPASE"/>
    <property type="match status" value="1"/>
</dbReference>
<feature type="transmembrane region" description="Helical" evidence="15">
    <location>
        <begin position="1127"/>
        <end position="1146"/>
    </location>
</feature>
<dbReference type="Pfam" id="PF16212">
    <property type="entry name" value="PhoLip_ATPase_C"/>
    <property type="match status" value="1"/>
</dbReference>
<feature type="binding site" evidence="13">
    <location>
        <position position="823"/>
    </location>
    <ligand>
        <name>ATP</name>
        <dbReference type="ChEBI" id="CHEBI:30616"/>
    </ligand>
</feature>
<feature type="binding site" evidence="13">
    <location>
        <position position="521"/>
    </location>
    <ligand>
        <name>ATP</name>
        <dbReference type="ChEBI" id="CHEBI:30616"/>
    </ligand>
</feature>
<dbReference type="SUPFAM" id="SSF81660">
    <property type="entry name" value="Metal cation-transporting ATPase, ATP-binding domain N"/>
    <property type="match status" value="1"/>
</dbReference>
<dbReference type="SUPFAM" id="SSF81665">
    <property type="entry name" value="Calcium ATPase, transmembrane domain M"/>
    <property type="match status" value="1"/>
</dbReference>
<evidence type="ECO:0000256" key="14">
    <source>
        <dbReference type="PIRSR" id="PIRSR606539-3"/>
    </source>
</evidence>
<feature type="binding site" evidence="13">
    <location>
        <position position="645"/>
    </location>
    <ligand>
        <name>ATP</name>
        <dbReference type="ChEBI" id="CHEBI:30616"/>
    </ligand>
</feature>
<feature type="domain" description="P-type ATPase C-terminal" evidence="18">
    <location>
        <begin position="960"/>
        <end position="1188"/>
    </location>
</feature>
<dbReference type="Gene3D" id="2.70.150.10">
    <property type="entry name" value="Calcium-transporting ATPase, cytoplasmic transduction domain A"/>
    <property type="match status" value="2"/>
</dbReference>
<evidence type="ECO:0000256" key="15">
    <source>
        <dbReference type="RuleBase" id="RU362033"/>
    </source>
</evidence>
<feature type="binding site" evidence="14">
    <location>
        <position position="521"/>
    </location>
    <ligand>
        <name>Mg(2+)</name>
        <dbReference type="ChEBI" id="CHEBI:18420"/>
    </ligand>
</feature>
<feature type="transmembrane region" description="Helical" evidence="15">
    <location>
        <begin position="428"/>
        <end position="452"/>
    </location>
</feature>
<dbReference type="InterPro" id="IPR036412">
    <property type="entry name" value="HAD-like_sf"/>
</dbReference>
<feature type="binding site" evidence="13">
    <location>
        <position position="822"/>
    </location>
    <ligand>
        <name>ATP</name>
        <dbReference type="ChEBI" id="CHEBI:30616"/>
    </ligand>
</feature>
<comment type="caution">
    <text evidence="19">The sequence shown here is derived from an EMBL/GenBank/DDBJ whole genome shotgun (WGS) entry which is preliminary data.</text>
</comment>
<feature type="binding site" evidence="13">
    <location>
        <position position="711"/>
    </location>
    <ligand>
        <name>ATP</name>
        <dbReference type="ChEBI" id="CHEBI:30616"/>
    </ligand>
</feature>
<dbReference type="EC" id="7.6.2.1" evidence="15"/>
<dbReference type="GO" id="GO:0006897">
    <property type="term" value="P:endocytosis"/>
    <property type="evidence" value="ECO:0007669"/>
    <property type="project" value="TreeGrafter"/>
</dbReference>
<dbReference type="InterPro" id="IPR008250">
    <property type="entry name" value="ATPase_P-typ_transduc_dom_A_sf"/>
</dbReference>
<dbReference type="GO" id="GO:0140326">
    <property type="term" value="F:ATPase-coupled intramembrane lipid transporter activity"/>
    <property type="evidence" value="ECO:0007669"/>
    <property type="project" value="UniProtKB-EC"/>
</dbReference>
<dbReference type="SFLD" id="SFLDS00003">
    <property type="entry name" value="Haloacid_Dehalogenase"/>
    <property type="match status" value="1"/>
</dbReference>
<keyword evidence="9 15" id="KW-1133">Transmembrane helix</keyword>
<dbReference type="InterPro" id="IPR023298">
    <property type="entry name" value="ATPase_P-typ_TM_dom_sf"/>
</dbReference>
<dbReference type="InterPro" id="IPR023214">
    <property type="entry name" value="HAD_sf"/>
</dbReference>
<feature type="binding site" evidence="13">
    <location>
        <position position="687"/>
    </location>
    <ligand>
        <name>ATP</name>
        <dbReference type="ChEBI" id="CHEBI:30616"/>
    </ligand>
</feature>
<dbReference type="PANTHER" id="PTHR24092">
    <property type="entry name" value="PROBABLE PHOSPHOLIPID-TRANSPORTING ATPASE"/>
    <property type="match status" value="1"/>
</dbReference>